<dbReference type="Proteomes" id="UP000831701">
    <property type="component" value="Chromosome 23"/>
</dbReference>
<organism evidence="1 2">
    <name type="scientific">Scortum barcoo</name>
    <name type="common">barcoo grunter</name>
    <dbReference type="NCBI Taxonomy" id="214431"/>
    <lineage>
        <taxon>Eukaryota</taxon>
        <taxon>Metazoa</taxon>
        <taxon>Chordata</taxon>
        <taxon>Craniata</taxon>
        <taxon>Vertebrata</taxon>
        <taxon>Euteleostomi</taxon>
        <taxon>Actinopterygii</taxon>
        <taxon>Neopterygii</taxon>
        <taxon>Teleostei</taxon>
        <taxon>Neoteleostei</taxon>
        <taxon>Acanthomorphata</taxon>
        <taxon>Eupercaria</taxon>
        <taxon>Centrarchiformes</taxon>
        <taxon>Terapontoidei</taxon>
        <taxon>Terapontidae</taxon>
        <taxon>Scortum</taxon>
    </lineage>
</organism>
<gene>
    <name evidence="1" type="ORF">L3Q82_019852</name>
</gene>
<evidence type="ECO:0000313" key="2">
    <source>
        <dbReference type="Proteomes" id="UP000831701"/>
    </source>
</evidence>
<dbReference type="EMBL" id="CM041553">
    <property type="protein sequence ID" value="KAI3353309.1"/>
    <property type="molecule type" value="Genomic_DNA"/>
</dbReference>
<feature type="non-terminal residue" evidence="1">
    <location>
        <position position="306"/>
    </location>
</feature>
<comment type="caution">
    <text evidence="1">The sequence shown here is derived from an EMBL/GenBank/DDBJ whole genome shotgun (WGS) entry which is preliminary data.</text>
</comment>
<protein>
    <submittedName>
        <fullName evidence="1">Uncharacterized protein</fullName>
    </submittedName>
</protein>
<accession>A0ACB8VCQ3</accession>
<keyword evidence="2" id="KW-1185">Reference proteome</keyword>
<proteinExistence type="predicted"/>
<name>A0ACB8VCQ3_9TELE</name>
<reference evidence="1" key="1">
    <citation type="submission" date="2022-04" db="EMBL/GenBank/DDBJ databases">
        <title>Jade perch genome.</title>
        <authorList>
            <person name="Chao B."/>
        </authorList>
    </citation>
    <scope>NUCLEOTIDE SEQUENCE</scope>
    <source>
        <strain evidence="1">CB-2022</strain>
    </source>
</reference>
<evidence type="ECO:0000313" key="1">
    <source>
        <dbReference type="EMBL" id="KAI3353309.1"/>
    </source>
</evidence>
<sequence length="306" mass="33620">MRGPRVKTPLLLLLLLLTGTEVHSTVSETTTAPELHTTVTVEKNIEEEQGSGQERSLNGAEENQGTVEEKNNPTSLTPTPKGEGSGDSASEKDEGNLNFIIILIPMVLVVVIIGIIVCGIFINRRWNKKGRNQELKQEDPYLDGSSTEKVPMPMFEEDVPSVLELEMEELDQWMKEDGRNIMVKAAGYLDQYHDKKRGKREADKCFTITVADPVSCLFWISLPPSTLTAPGSVGGSASLQRGRSAELQITRRTPKHRQAFPEPLRSPSTDSASLAAVSIALKESTLRAGPGVEKTNCGLNKDRKRE</sequence>